<evidence type="ECO:0000256" key="5">
    <source>
        <dbReference type="ARBA" id="ARBA00022475"/>
    </source>
</evidence>
<evidence type="ECO:0000256" key="12">
    <source>
        <dbReference type="ARBA" id="ARBA00048483"/>
    </source>
</evidence>
<keyword evidence="9" id="KW-0560">Oxidoreductase</keyword>
<dbReference type="SUPFAM" id="SSF63380">
    <property type="entry name" value="Riboflavin synthase domain-like"/>
    <property type="match status" value="1"/>
</dbReference>
<comment type="similarity">
    <text evidence="2">Belongs to the ferric reductase (FRE) family.</text>
</comment>
<name>A0A9P8KRW0_9HYPO</name>
<dbReference type="InterPro" id="IPR013112">
    <property type="entry name" value="FAD-bd_8"/>
</dbReference>
<dbReference type="GO" id="GO:0005886">
    <property type="term" value="C:plasma membrane"/>
    <property type="evidence" value="ECO:0007669"/>
    <property type="project" value="UniProtKB-SubCell"/>
</dbReference>
<dbReference type="GO" id="GO:0052851">
    <property type="term" value="F:ferric-chelate reductase (NADPH) activity"/>
    <property type="evidence" value="ECO:0007669"/>
    <property type="project" value="UniProtKB-EC"/>
</dbReference>
<dbReference type="InterPro" id="IPR013121">
    <property type="entry name" value="Fe_red_NAD-bd_6"/>
</dbReference>
<dbReference type="SUPFAM" id="SSF52343">
    <property type="entry name" value="Ferredoxin reductase-like, C-terminal NADP-linked domain"/>
    <property type="match status" value="1"/>
</dbReference>
<dbReference type="Proteomes" id="UP000826573">
    <property type="component" value="Unassembled WGS sequence"/>
</dbReference>
<comment type="caution">
    <text evidence="15">The sequence shown here is derived from an EMBL/GenBank/DDBJ whole genome shotgun (WGS) entry which is preliminary data.</text>
</comment>
<keyword evidence="4" id="KW-0813">Transport</keyword>
<feature type="transmembrane region" description="Helical" evidence="13">
    <location>
        <begin position="270"/>
        <end position="292"/>
    </location>
</feature>
<dbReference type="InterPro" id="IPR051410">
    <property type="entry name" value="Ferric/Cupric_Reductase"/>
</dbReference>
<dbReference type="PROSITE" id="PS51384">
    <property type="entry name" value="FAD_FR"/>
    <property type="match status" value="1"/>
</dbReference>
<dbReference type="InterPro" id="IPR017938">
    <property type="entry name" value="Riboflavin_synthase-like_b-brl"/>
</dbReference>
<evidence type="ECO:0000256" key="7">
    <source>
        <dbReference type="ARBA" id="ARBA00022982"/>
    </source>
</evidence>
<dbReference type="Pfam" id="PF08022">
    <property type="entry name" value="FAD_binding_8"/>
    <property type="match status" value="1"/>
</dbReference>
<keyword evidence="6 13" id="KW-0812">Transmembrane</keyword>
<dbReference type="AlphaFoldDB" id="A0A9P8KRW0"/>
<evidence type="ECO:0000256" key="3">
    <source>
        <dbReference type="ARBA" id="ARBA00012668"/>
    </source>
</evidence>
<feature type="transmembrane region" description="Helical" evidence="13">
    <location>
        <begin position="335"/>
        <end position="355"/>
    </location>
</feature>
<comment type="subcellular location">
    <subcellularLocation>
        <location evidence="1">Cell membrane</location>
        <topology evidence="1">Multi-pass membrane protein</topology>
    </subcellularLocation>
</comment>
<dbReference type="EC" id="1.16.1.9" evidence="3"/>
<comment type="catalytic activity">
    <reaction evidence="12">
        <text>2 a Fe(II)-siderophore + NADP(+) + H(+) = 2 a Fe(III)-siderophore + NADPH</text>
        <dbReference type="Rhea" id="RHEA:28795"/>
        <dbReference type="Rhea" id="RHEA-COMP:11342"/>
        <dbReference type="Rhea" id="RHEA-COMP:11344"/>
        <dbReference type="ChEBI" id="CHEBI:15378"/>
        <dbReference type="ChEBI" id="CHEBI:29033"/>
        <dbReference type="ChEBI" id="CHEBI:29034"/>
        <dbReference type="ChEBI" id="CHEBI:57783"/>
        <dbReference type="ChEBI" id="CHEBI:58349"/>
        <dbReference type="EC" id="1.16.1.9"/>
    </reaction>
</comment>
<reference evidence="15 16" key="1">
    <citation type="submission" date="2021-08" db="EMBL/GenBank/DDBJ databases">
        <title>The highly contiguous genome resource for Trichoderma semiorbis FJ059, a fungal antagonistic to plant pathogens.</title>
        <authorList>
            <person name="Liu T."/>
        </authorList>
    </citation>
    <scope>NUCLEOTIDE SEQUENCE [LARGE SCALE GENOMIC DNA]</scope>
    <source>
        <strain evidence="15 16">FJ059</strain>
    </source>
</reference>
<dbReference type="InterPro" id="IPR017927">
    <property type="entry name" value="FAD-bd_FR_type"/>
</dbReference>
<sequence>MQVPAYCPVVWGIQEDENRAVFVEVKKVVAIESIVIILDESMVHLRTTALDQLQEGHFVPYNKSIVTEQQAWGNQPLQKTAKMMGNPAWLPQPVQLHSSRAFVCDPLTAAQCAWYKQRWHYWYIADHVFALPTIAFFMCAVGIFIIGHFISGIFSYRRSRGSLLWQKLVAVVRYLSYRGFHVKSLKWNSAPVGILLLGLAATVFFFCMDLIPQPYYWSSKIYGNSPALATRSGWLSLACMPFIFATASKTNWITLFTGVSYERLQVFHRWISYAFFVLALMHTFPFIVYHIRFQDMQHHFSSNLVFYWTGIVALIFQAWLTFASHSTIRNLGYEFFKMTHFIAVVLFMLTFFWHCGFRLSSWDYFIATAAVYVPCYAYPWLRTYFEYGVGQKGQLLVEDNGFIRITVPVKFNWKTGQHCFLRFTSFGLLHTLSSHPFTICSLPPAGPNEQSELVFYIRQGSGLTAKLQQHALEKPESSVPVLIDGPYGGINEQQYYDGGHLLVIAGGSGAGWCFPFIEQFVRQRWMSADEEHGQILSADGTKSASKSAGFGPLSLRVIMVTRDINSRTWFLRIINELLVKSSATDSSSDIDVQVYLTGPDSQNVNSTPIAVEAPGSKEFDALADDKIIPEEGHKTIVPEKEFQGRPQLPQIIHEEATRVLESGQSLNVYVCGPTTMQNDVRNAAAEENLNIITGSKAGQVYFHAEHFSWA</sequence>
<dbReference type="SFLD" id="SFLDG01168">
    <property type="entry name" value="Ferric_reductase_subgroup_(FRE"/>
    <property type="match status" value="1"/>
</dbReference>
<dbReference type="GO" id="GO:0006826">
    <property type="term" value="P:iron ion transport"/>
    <property type="evidence" value="ECO:0007669"/>
    <property type="project" value="UniProtKB-ARBA"/>
</dbReference>
<gene>
    <name evidence="15" type="ORF">TsFJ059_006845</name>
</gene>
<evidence type="ECO:0000256" key="11">
    <source>
        <dbReference type="ARBA" id="ARBA00023136"/>
    </source>
</evidence>
<evidence type="ECO:0000256" key="2">
    <source>
        <dbReference type="ARBA" id="ARBA00006278"/>
    </source>
</evidence>
<dbReference type="Pfam" id="PF01794">
    <property type="entry name" value="Ferric_reduct"/>
    <property type="match status" value="1"/>
</dbReference>
<keyword evidence="16" id="KW-1185">Reference proteome</keyword>
<feature type="transmembrane region" description="Helical" evidence="13">
    <location>
        <begin position="129"/>
        <end position="150"/>
    </location>
</feature>
<evidence type="ECO:0000256" key="6">
    <source>
        <dbReference type="ARBA" id="ARBA00022692"/>
    </source>
</evidence>
<evidence type="ECO:0000256" key="10">
    <source>
        <dbReference type="ARBA" id="ARBA00023065"/>
    </source>
</evidence>
<accession>A0A9P8KRW0</accession>
<evidence type="ECO:0000256" key="9">
    <source>
        <dbReference type="ARBA" id="ARBA00023002"/>
    </source>
</evidence>
<keyword evidence="7" id="KW-0249">Electron transport</keyword>
<evidence type="ECO:0000313" key="15">
    <source>
        <dbReference type="EMBL" id="KAH0524316.1"/>
    </source>
</evidence>
<organism evidence="15 16">
    <name type="scientific">Trichoderma semiorbis</name>
    <dbReference type="NCBI Taxonomy" id="1491008"/>
    <lineage>
        <taxon>Eukaryota</taxon>
        <taxon>Fungi</taxon>
        <taxon>Dikarya</taxon>
        <taxon>Ascomycota</taxon>
        <taxon>Pezizomycotina</taxon>
        <taxon>Sordariomycetes</taxon>
        <taxon>Hypocreomycetidae</taxon>
        <taxon>Hypocreales</taxon>
        <taxon>Hypocreaceae</taxon>
        <taxon>Trichoderma</taxon>
    </lineage>
</organism>
<evidence type="ECO:0000259" key="14">
    <source>
        <dbReference type="PROSITE" id="PS51384"/>
    </source>
</evidence>
<feature type="domain" description="FAD-binding FR-type" evidence="14">
    <location>
        <begin position="382"/>
        <end position="493"/>
    </location>
</feature>
<dbReference type="InterPro" id="IPR039261">
    <property type="entry name" value="FNR_nucleotide-bd"/>
</dbReference>
<dbReference type="GO" id="GO:0015677">
    <property type="term" value="P:copper ion import"/>
    <property type="evidence" value="ECO:0007669"/>
    <property type="project" value="TreeGrafter"/>
</dbReference>
<dbReference type="GO" id="GO:0006879">
    <property type="term" value="P:intracellular iron ion homeostasis"/>
    <property type="evidence" value="ECO:0007669"/>
    <property type="project" value="TreeGrafter"/>
</dbReference>
<proteinExistence type="inferred from homology"/>
<protein>
    <recommendedName>
        <fullName evidence="3">ferric-chelate reductase (NADPH)</fullName>
        <ecNumber evidence="3">1.16.1.9</ecNumber>
    </recommendedName>
</protein>
<feature type="transmembrane region" description="Helical" evidence="13">
    <location>
        <begin position="192"/>
        <end position="211"/>
    </location>
</feature>
<evidence type="ECO:0000256" key="13">
    <source>
        <dbReference type="SAM" id="Phobius"/>
    </source>
</evidence>
<feature type="transmembrane region" description="Helical" evidence="13">
    <location>
        <begin position="362"/>
        <end position="381"/>
    </location>
</feature>
<feature type="transmembrane region" description="Helical" evidence="13">
    <location>
        <begin position="232"/>
        <end position="250"/>
    </location>
</feature>
<dbReference type="SFLD" id="SFLDS00052">
    <property type="entry name" value="Ferric_Reductase_Domain"/>
    <property type="match status" value="1"/>
</dbReference>
<dbReference type="CDD" id="cd06186">
    <property type="entry name" value="NOX_Duox_like_FAD_NADP"/>
    <property type="match status" value="1"/>
</dbReference>
<dbReference type="PANTHER" id="PTHR32361">
    <property type="entry name" value="FERRIC/CUPRIC REDUCTASE TRANSMEMBRANE COMPONENT"/>
    <property type="match status" value="1"/>
</dbReference>
<evidence type="ECO:0000256" key="8">
    <source>
        <dbReference type="ARBA" id="ARBA00022989"/>
    </source>
</evidence>
<dbReference type="Gene3D" id="3.40.50.80">
    <property type="entry name" value="Nucleotide-binding domain of ferredoxin-NADP reductase (FNR) module"/>
    <property type="match status" value="1"/>
</dbReference>
<keyword evidence="8 13" id="KW-1133">Transmembrane helix</keyword>
<keyword evidence="10" id="KW-0406">Ion transport</keyword>
<keyword evidence="5" id="KW-1003">Cell membrane</keyword>
<feature type="transmembrane region" description="Helical" evidence="13">
    <location>
        <begin position="304"/>
        <end position="323"/>
    </location>
</feature>
<evidence type="ECO:0000256" key="4">
    <source>
        <dbReference type="ARBA" id="ARBA00022448"/>
    </source>
</evidence>
<dbReference type="PANTHER" id="PTHR32361:SF23">
    <property type="entry name" value="FERRIC-CHELATE REDUCTASE"/>
    <property type="match status" value="1"/>
</dbReference>
<keyword evidence="11 13" id="KW-0472">Membrane</keyword>
<dbReference type="InterPro" id="IPR013130">
    <property type="entry name" value="Fe3_Rdtase_TM_dom"/>
</dbReference>
<evidence type="ECO:0000256" key="1">
    <source>
        <dbReference type="ARBA" id="ARBA00004651"/>
    </source>
</evidence>
<evidence type="ECO:0000313" key="16">
    <source>
        <dbReference type="Proteomes" id="UP000826573"/>
    </source>
</evidence>
<dbReference type="Pfam" id="PF08030">
    <property type="entry name" value="NAD_binding_6"/>
    <property type="match status" value="1"/>
</dbReference>
<dbReference type="EMBL" id="JAIMJC010000005">
    <property type="protein sequence ID" value="KAH0524316.1"/>
    <property type="molecule type" value="Genomic_DNA"/>
</dbReference>